<dbReference type="PANTHER" id="PTHR47199:SF2">
    <property type="entry name" value="PHOTOSYSTEM II STABILITY_ASSEMBLY FACTOR HCF136, CHLOROPLASTIC"/>
    <property type="match status" value="1"/>
</dbReference>
<name>A0ABW5N668_9FLAO</name>
<evidence type="ECO:0000313" key="2">
    <source>
        <dbReference type="Proteomes" id="UP001597459"/>
    </source>
</evidence>
<dbReference type="RefSeq" id="WP_378255534.1">
    <property type="nucleotide sequence ID" value="NZ_JBHSJV010000001.1"/>
</dbReference>
<organism evidence="1 2">
    <name type="scientific">Aquimarina hainanensis</name>
    <dbReference type="NCBI Taxonomy" id="1578017"/>
    <lineage>
        <taxon>Bacteria</taxon>
        <taxon>Pseudomonadati</taxon>
        <taxon>Bacteroidota</taxon>
        <taxon>Flavobacteriia</taxon>
        <taxon>Flavobacteriales</taxon>
        <taxon>Flavobacteriaceae</taxon>
        <taxon>Aquimarina</taxon>
    </lineage>
</organism>
<gene>
    <name evidence="1" type="ORF">ACFSTE_05445</name>
</gene>
<accession>A0ABW5N668</accession>
<protein>
    <submittedName>
        <fullName evidence="1">WD40/YVTN/BNR-like repeat-containing protein</fullName>
    </submittedName>
</protein>
<sequence length="352" mass="38549">MRYYIVFLIMCSVSIEGITAQSKKTEHTFSSVSIETVLEDSISIRAITIDSRGLIYAGTEGKYGFISFDKEERVKSYHKSISWKGKKLHFRAIAATKEDFFILSIESPALLYKLSKKTGEASLVYKEEHPKAFYDAMAFWNDKEGIAIGDPTDKCLSVIITRDGGQSWRKVSCEVFPKAVEGEAAFAASNGNISIIDDQVWILSGGGASRVYHSSDKGGHWSVFDTPITQGIPTKGGYSLDFYDRNTGIIYGGDYTTPDTNQKNKVVTKDGGNTWTLVADGEGPGYRSCVRYIPNSEGKGVIAVGFKGISVSGDGGKSWKTISDASFYTLRFITDTIAYAAGKGRIAKLSFE</sequence>
<dbReference type="PANTHER" id="PTHR47199">
    <property type="entry name" value="PHOTOSYSTEM II STABILITY/ASSEMBLY FACTOR HCF136, CHLOROPLASTIC"/>
    <property type="match status" value="1"/>
</dbReference>
<proteinExistence type="predicted"/>
<dbReference type="CDD" id="cd15482">
    <property type="entry name" value="Sialidase_non-viral"/>
    <property type="match status" value="1"/>
</dbReference>
<keyword evidence="2" id="KW-1185">Reference proteome</keyword>
<reference evidence="2" key="1">
    <citation type="journal article" date="2019" name="Int. J. Syst. Evol. Microbiol.">
        <title>The Global Catalogue of Microorganisms (GCM) 10K type strain sequencing project: providing services to taxonomists for standard genome sequencing and annotation.</title>
        <authorList>
            <consortium name="The Broad Institute Genomics Platform"/>
            <consortium name="The Broad Institute Genome Sequencing Center for Infectious Disease"/>
            <person name="Wu L."/>
            <person name="Ma J."/>
        </authorList>
    </citation>
    <scope>NUCLEOTIDE SEQUENCE [LARGE SCALE GENOMIC DNA]</scope>
    <source>
        <strain evidence="2">KCTC 42423</strain>
    </source>
</reference>
<comment type="caution">
    <text evidence="1">The sequence shown here is derived from an EMBL/GenBank/DDBJ whole genome shotgun (WGS) entry which is preliminary data.</text>
</comment>
<dbReference type="SUPFAM" id="SSF110296">
    <property type="entry name" value="Oligoxyloglucan reducing end-specific cellobiohydrolase"/>
    <property type="match status" value="1"/>
</dbReference>
<dbReference type="Gene3D" id="2.130.10.10">
    <property type="entry name" value="YVTN repeat-like/Quinoprotein amine dehydrogenase"/>
    <property type="match status" value="1"/>
</dbReference>
<dbReference type="InterPro" id="IPR015943">
    <property type="entry name" value="WD40/YVTN_repeat-like_dom_sf"/>
</dbReference>
<evidence type="ECO:0000313" key="1">
    <source>
        <dbReference type="EMBL" id="MFD2590266.1"/>
    </source>
</evidence>
<dbReference type="Proteomes" id="UP001597459">
    <property type="component" value="Unassembled WGS sequence"/>
</dbReference>
<dbReference type="EMBL" id="JBHULX010000003">
    <property type="protein sequence ID" value="MFD2590266.1"/>
    <property type="molecule type" value="Genomic_DNA"/>
</dbReference>